<dbReference type="OrthoDB" id="3383735at2"/>
<keyword evidence="6 8" id="KW-0408">Iron</keyword>
<dbReference type="Pfam" id="PF13459">
    <property type="entry name" value="Fer4_15"/>
    <property type="match status" value="1"/>
</dbReference>
<dbReference type="PANTHER" id="PTHR39163">
    <property type="entry name" value="FERREDOXIN"/>
    <property type="match status" value="1"/>
</dbReference>
<evidence type="ECO:0000256" key="3">
    <source>
        <dbReference type="ARBA" id="ARBA00022485"/>
    </source>
</evidence>
<sequence length="106" mass="11305">MRVWIDQDLCTGDGLCVDHCHDVFTLLEDGIAYVVEDGEAQNDPGGSGSLAAVAPKHVESVIKAAEVCPGECIFIEIDAPVDADIDYDVDVRMAGRIDVRDDEAAA</sequence>
<proteinExistence type="predicted"/>
<accession>A0A4R7I1B1</accession>
<keyword evidence="11" id="KW-1185">Reference proteome</keyword>
<protein>
    <recommendedName>
        <fullName evidence="8">Ferredoxin</fullName>
    </recommendedName>
</protein>
<keyword evidence="7 8" id="KW-0411">Iron-sulfur</keyword>
<dbReference type="Gene3D" id="3.30.70.20">
    <property type="match status" value="1"/>
</dbReference>
<comment type="caution">
    <text evidence="10">The sequence shown here is derived from an EMBL/GenBank/DDBJ whole genome shotgun (WGS) entry which is preliminary data.</text>
</comment>
<dbReference type="SUPFAM" id="SSF54862">
    <property type="entry name" value="4Fe-4S ferredoxins"/>
    <property type="match status" value="1"/>
</dbReference>
<evidence type="ECO:0000256" key="5">
    <source>
        <dbReference type="ARBA" id="ARBA00022982"/>
    </source>
</evidence>
<dbReference type="InterPro" id="IPR001080">
    <property type="entry name" value="3Fe4S_ferredoxin"/>
</dbReference>
<dbReference type="EMBL" id="SOAU01000001">
    <property type="protein sequence ID" value="TDT17352.1"/>
    <property type="molecule type" value="Genomic_DNA"/>
</dbReference>
<dbReference type="RefSeq" id="WP_133869648.1">
    <property type="nucleotide sequence ID" value="NZ_JAVJPS010000010.1"/>
</dbReference>
<dbReference type="PRINTS" id="PR00352">
    <property type="entry name" value="3FE4SFRDOXIN"/>
</dbReference>
<dbReference type="PANTHER" id="PTHR39163:SF1">
    <property type="entry name" value="FERREDOXIN"/>
    <property type="match status" value="1"/>
</dbReference>
<evidence type="ECO:0000256" key="2">
    <source>
        <dbReference type="ARBA" id="ARBA00022448"/>
    </source>
</evidence>
<evidence type="ECO:0000256" key="4">
    <source>
        <dbReference type="ARBA" id="ARBA00022723"/>
    </source>
</evidence>
<dbReference type="GO" id="GO:0051539">
    <property type="term" value="F:4 iron, 4 sulfur cluster binding"/>
    <property type="evidence" value="ECO:0007669"/>
    <property type="project" value="UniProtKB-KW"/>
</dbReference>
<evidence type="ECO:0000256" key="6">
    <source>
        <dbReference type="ARBA" id="ARBA00023004"/>
    </source>
</evidence>
<feature type="domain" description="4Fe-4S ferredoxin-type" evidence="9">
    <location>
        <begin position="1"/>
        <end position="29"/>
    </location>
</feature>
<evidence type="ECO:0000256" key="1">
    <source>
        <dbReference type="ARBA" id="ARBA00001966"/>
    </source>
</evidence>
<keyword evidence="4 8" id="KW-0479">Metal-binding</keyword>
<reference evidence="10 11" key="1">
    <citation type="submission" date="2019-03" db="EMBL/GenBank/DDBJ databases">
        <title>Sequencing the genomes of 1000 actinobacteria strains.</title>
        <authorList>
            <person name="Klenk H.-P."/>
        </authorList>
    </citation>
    <scope>NUCLEOTIDE SEQUENCE [LARGE SCALE GENOMIC DNA]</scope>
    <source>
        <strain evidence="10 11">DSM 18936</strain>
    </source>
</reference>
<evidence type="ECO:0000256" key="8">
    <source>
        <dbReference type="RuleBase" id="RU368020"/>
    </source>
</evidence>
<evidence type="ECO:0000259" key="9">
    <source>
        <dbReference type="PROSITE" id="PS51379"/>
    </source>
</evidence>
<name>A0A4R7I1B1_9ACTN</name>
<evidence type="ECO:0000256" key="7">
    <source>
        <dbReference type="ARBA" id="ARBA00023014"/>
    </source>
</evidence>
<keyword evidence="2 8" id="KW-0813">Transport</keyword>
<dbReference type="InterPro" id="IPR052395">
    <property type="entry name" value="ET_Ferredoxin"/>
</dbReference>
<dbReference type="GO" id="GO:0009055">
    <property type="term" value="F:electron transfer activity"/>
    <property type="evidence" value="ECO:0007669"/>
    <property type="project" value="UniProtKB-UniRule"/>
</dbReference>
<dbReference type="InterPro" id="IPR017896">
    <property type="entry name" value="4Fe4S_Fe-S-bd"/>
</dbReference>
<gene>
    <name evidence="10" type="ORF">BDK89_2960</name>
</gene>
<organism evidence="10 11">
    <name type="scientific">Ilumatobacter fluminis</name>
    <dbReference type="NCBI Taxonomy" id="467091"/>
    <lineage>
        <taxon>Bacteria</taxon>
        <taxon>Bacillati</taxon>
        <taxon>Actinomycetota</taxon>
        <taxon>Acidimicrobiia</taxon>
        <taxon>Acidimicrobiales</taxon>
        <taxon>Ilumatobacteraceae</taxon>
        <taxon>Ilumatobacter</taxon>
    </lineage>
</organism>
<comment type="cofactor">
    <cofactor evidence="1">
        <name>[4Fe-4S] cluster</name>
        <dbReference type="ChEBI" id="CHEBI:49883"/>
    </cofactor>
</comment>
<evidence type="ECO:0000313" key="11">
    <source>
        <dbReference type="Proteomes" id="UP000294558"/>
    </source>
</evidence>
<dbReference type="AlphaFoldDB" id="A0A4R7I1B1"/>
<keyword evidence="3" id="KW-0004">4Fe-4S</keyword>
<dbReference type="GO" id="GO:0005506">
    <property type="term" value="F:iron ion binding"/>
    <property type="evidence" value="ECO:0007669"/>
    <property type="project" value="UniProtKB-UniRule"/>
</dbReference>
<evidence type="ECO:0000313" key="10">
    <source>
        <dbReference type="EMBL" id="TDT17352.1"/>
    </source>
</evidence>
<dbReference type="PROSITE" id="PS51379">
    <property type="entry name" value="4FE4S_FER_2"/>
    <property type="match status" value="1"/>
</dbReference>
<dbReference type="Proteomes" id="UP000294558">
    <property type="component" value="Unassembled WGS sequence"/>
</dbReference>
<keyword evidence="5 8" id="KW-0249">Electron transport</keyword>
<comment type="function">
    <text evidence="8">Ferredoxins are iron-sulfur proteins that transfer electrons in a wide variety of metabolic reactions.</text>
</comment>